<dbReference type="SUPFAM" id="SSF89447">
    <property type="entry name" value="AbrB/MazE/MraZ-like"/>
    <property type="match status" value="1"/>
</dbReference>
<sequence>MGHWQEAGDGSGDIVVDIPPEIVDSLKLQVGDVLIFEVVDGLVTLKPKRGEITKGGAKRLRQVTKAEWLRCVDVSLP</sequence>
<evidence type="ECO:0000313" key="3">
    <source>
        <dbReference type="Proteomes" id="UP000271531"/>
    </source>
</evidence>
<dbReference type="AlphaFoldDB" id="A0A3M6GTB3"/>
<reference evidence="2 3" key="1">
    <citation type="submission" date="2018-08" db="EMBL/GenBank/DDBJ databases">
        <title>Recombination of ecologically and evolutionarily significant loci maintains genetic cohesion in the Pseudomonas syringae species complex.</title>
        <authorList>
            <person name="Dillon M."/>
            <person name="Thakur S."/>
            <person name="Almeida R.N.D."/>
            <person name="Weir B.S."/>
            <person name="Guttman D.S."/>
        </authorList>
    </citation>
    <scope>NUCLEOTIDE SEQUENCE [LARGE SCALE GENOMIC DNA]</scope>
    <source>
        <strain evidence="2 3">ICMP 4525</strain>
    </source>
</reference>
<dbReference type="InterPro" id="IPR037914">
    <property type="entry name" value="SpoVT-AbrB_sf"/>
</dbReference>
<dbReference type="Proteomes" id="UP000271531">
    <property type="component" value="Unassembled WGS sequence"/>
</dbReference>
<dbReference type="Pfam" id="PF04014">
    <property type="entry name" value="MazE_antitoxin"/>
    <property type="match status" value="1"/>
</dbReference>
<organism evidence="2 3">
    <name type="scientific">Pseudomonas amygdali pv. tabaci</name>
    <name type="common">Pseudomonas syringae pv. tabaci</name>
    <dbReference type="NCBI Taxonomy" id="322"/>
    <lineage>
        <taxon>Bacteria</taxon>
        <taxon>Pseudomonadati</taxon>
        <taxon>Pseudomonadota</taxon>
        <taxon>Gammaproteobacteria</taxon>
        <taxon>Pseudomonadales</taxon>
        <taxon>Pseudomonadaceae</taxon>
        <taxon>Pseudomonas</taxon>
        <taxon>Pseudomonas amygdali</taxon>
    </lineage>
</organism>
<accession>A0A3M6GTB3</accession>
<dbReference type="EMBL" id="RBVA01000625">
    <property type="protein sequence ID" value="RMV95677.1"/>
    <property type="molecule type" value="Genomic_DNA"/>
</dbReference>
<dbReference type="GO" id="GO:0003677">
    <property type="term" value="F:DNA binding"/>
    <property type="evidence" value="ECO:0007669"/>
    <property type="project" value="InterPro"/>
</dbReference>
<feature type="domain" description="SpoVT-AbrB" evidence="1">
    <location>
        <begin position="18"/>
        <end position="51"/>
    </location>
</feature>
<proteinExistence type="predicted"/>
<dbReference type="RefSeq" id="WP_079216540.1">
    <property type="nucleotide sequence ID" value="NZ_QPCR01000062.1"/>
</dbReference>
<name>A0A3M6GTB3_PSEAJ</name>
<evidence type="ECO:0000313" key="2">
    <source>
        <dbReference type="EMBL" id="RMV95677.1"/>
    </source>
</evidence>
<dbReference type="InterPro" id="IPR007159">
    <property type="entry name" value="SpoVT-AbrB_dom"/>
</dbReference>
<protein>
    <recommendedName>
        <fullName evidence="1">SpoVT-AbrB domain-containing protein</fullName>
    </recommendedName>
</protein>
<gene>
    <name evidence="2" type="ORF">ALP03_200276</name>
</gene>
<evidence type="ECO:0000259" key="1">
    <source>
        <dbReference type="Pfam" id="PF04014"/>
    </source>
</evidence>
<comment type="caution">
    <text evidence="2">The sequence shown here is derived from an EMBL/GenBank/DDBJ whole genome shotgun (WGS) entry which is preliminary data.</text>
</comment>